<evidence type="ECO:0000256" key="1">
    <source>
        <dbReference type="ARBA" id="ARBA00022679"/>
    </source>
</evidence>
<dbReference type="InterPro" id="IPR000182">
    <property type="entry name" value="GNAT_dom"/>
</dbReference>
<evidence type="ECO:0000256" key="2">
    <source>
        <dbReference type="ARBA" id="ARBA00023315"/>
    </source>
</evidence>
<dbReference type="Gene3D" id="3.40.630.30">
    <property type="match status" value="1"/>
</dbReference>
<gene>
    <name evidence="4" type="ORF">I5776_05655</name>
</gene>
<dbReference type="Pfam" id="PF13420">
    <property type="entry name" value="Acetyltransf_4"/>
    <property type="match status" value="1"/>
</dbReference>
<dbReference type="CDD" id="cd04301">
    <property type="entry name" value="NAT_SF"/>
    <property type="match status" value="1"/>
</dbReference>
<dbReference type="EMBL" id="CP065425">
    <property type="protein sequence ID" value="QQZ11440.1"/>
    <property type="molecule type" value="Genomic_DNA"/>
</dbReference>
<keyword evidence="1" id="KW-0808">Transferase</keyword>
<dbReference type="SUPFAM" id="SSF55729">
    <property type="entry name" value="Acyl-CoA N-acyltransferases (Nat)"/>
    <property type="match status" value="1"/>
</dbReference>
<evidence type="ECO:0000313" key="5">
    <source>
        <dbReference type="Proteomes" id="UP000595691"/>
    </source>
</evidence>
<dbReference type="InterPro" id="IPR050680">
    <property type="entry name" value="YpeA/RimI_acetyltransf"/>
</dbReference>
<evidence type="ECO:0000313" key="4">
    <source>
        <dbReference type="EMBL" id="QQZ11440.1"/>
    </source>
</evidence>
<reference evidence="4 5" key="1">
    <citation type="submission" date="2020-11" db="EMBL/GenBank/DDBJ databases">
        <title>Taxonomic evaluation of the Bacillus sporothermodurans group of bacteria based on whole genome sequences.</title>
        <authorList>
            <person name="Fiedler G."/>
            <person name="Herbstmann A.-D."/>
            <person name="Doll E."/>
            <person name="Wenning M."/>
            <person name="Brinks E."/>
            <person name="Kabisch J."/>
            <person name="Breitenwieser F."/>
            <person name="Lappann M."/>
            <person name="Boehnlein C."/>
            <person name="Franz C."/>
        </authorList>
    </citation>
    <scope>NUCLEOTIDE SEQUENCE [LARGE SCALE GENOMIC DNA]</scope>
    <source>
        <strain evidence="4 5">JCM 19841</strain>
    </source>
</reference>
<dbReference type="Proteomes" id="UP000595691">
    <property type="component" value="Chromosome"/>
</dbReference>
<evidence type="ECO:0000259" key="3">
    <source>
        <dbReference type="PROSITE" id="PS51186"/>
    </source>
</evidence>
<keyword evidence="5" id="KW-1185">Reference proteome</keyword>
<dbReference type="PANTHER" id="PTHR43420:SF51">
    <property type="entry name" value="PEPTIDYL-LYSINE N-ACETYLTRANSFERASE YIAC"/>
    <property type="match status" value="1"/>
</dbReference>
<organism evidence="4 5">
    <name type="scientific">Heyndrickxia vini</name>
    <dbReference type="NCBI Taxonomy" id="1476025"/>
    <lineage>
        <taxon>Bacteria</taxon>
        <taxon>Bacillati</taxon>
        <taxon>Bacillota</taxon>
        <taxon>Bacilli</taxon>
        <taxon>Bacillales</taxon>
        <taxon>Bacillaceae</taxon>
        <taxon>Heyndrickxia</taxon>
    </lineage>
</organism>
<sequence>MNIRVLIESDAVIYQELRLKALKNNPEAFGSTFERESKFTKQMIVDRIKPTENKFVLGAFDENMVLVGMVTFMREASPKTIHKANIFGMFVAPEARGKSIGKSLLLELIKMAKKCNGVEQLNLTVVSENKPAKKLYESLGFKVYGVERNALKFNGKYYDEDLMAFYINRMDTI</sequence>
<name>A0ABX7E824_9BACI</name>
<dbReference type="PANTHER" id="PTHR43420">
    <property type="entry name" value="ACETYLTRANSFERASE"/>
    <property type="match status" value="1"/>
</dbReference>
<keyword evidence="2" id="KW-0012">Acyltransferase</keyword>
<dbReference type="InterPro" id="IPR016181">
    <property type="entry name" value="Acyl_CoA_acyltransferase"/>
</dbReference>
<protein>
    <submittedName>
        <fullName evidence="4">GNAT family N-acetyltransferase</fullName>
    </submittedName>
</protein>
<feature type="domain" description="N-acetyltransferase" evidence="3">
    <location>
        <begin position="1"/>
        <end position="168"/>
    </location>
</feature>
<accession>A0ABX7E824</accession>
<dbReference type="PROSITE" id="PS51186">
    <property type="entry name" value="GNAT"/>
    <property type="match status" value="1"/>
</dbReference>
<proteinExistence type="predicted"/>